<evidence type="ECO:0000313" key="3">
    <source>
        <dbReference type="Proteomes" id="UP001497482"/>
    </source>
</evidence>
<feature type="compositionally biased region" description="Basic and acidic residues" evidence="1">
    <location>
        <begin position="51"/>
        <end position="65"/>
    </location>
</feature>
<accession>A0AAV2M942</accession>
<dbReference type="AlphaFoldDB" id="A0AAV2M942"/>
<dbReference type="Proteomes" id="UP001497482">
    <property type="component" value="Chromosome 6"/>
</dbReference>
<sequence>MKHSQMSLERPLYRGSQATLSGRWAPPGGGEVDELGRPALWSEGDEPEREELEREERRTRVESDLKTSNMSLDSGLPLSLKPHPEEVLVPCRELPHLRQAPPSPHMPPWTPPSPLRWTPPGPPDEDTDSSCFQIAEALHNHFYYSNGQLRPRPHSNAILLQPSRQGSVVRTSS</sequence>
<evidence type="ECO:0000256" key="1">
    <source>
        <dbReference type="SAM" id="MobiDB-lite"/>
    </source>
</evidence>
<feature type="region of interest" description="Disordered" evidence="1">
    <location>
        <begin position="1"/>
        <end position="81"/>
    </location>
</feature>
<dbReference type="EMBL" id="OZ035828">
    <property type="protein sequence ID" value="CAL1609676.1"/>
    <property type="molecule type" value="Genomic_DNA"/>
</dbReference>
<proteinExistence type="predicted"/>
<keyword evidence="3" id="KW-1185">Reference proteome</keyword>
<reference evidence="2 3" key="1">
    <citation type="submission" date="2024-04" db="EMBL/GenBank/DDBJ databases">
        <authorList>
            <person name="Waldvogel A.-M."/>
            <person name="Schoenle A."/>
        </authorList>
    </citation>
    <scope>NUCLEOTIDE SEQUENCE [LARGE SCALE GENOMIC DNA]</scope>
</reference>
<protein>
    <submittedName>
        <fullName evidence="2">Uncharacterized protein</fullName>
    </submittedName>
</protein>
<gene>
    <name evidence="2" type="ORF">KC01_LOCUS36370</name>
</gene>
<feature type="region of interest" description="Disordered" evidence="1">
    <location>
        <begin position="96"/>
        <end position="129"/>
    </location>
</feature>
<evidence type="ECO:0000313" key="2">
    <source>
        <dbReference type="EMBL" id="CAL1609676.1"/>
    </source>
</evidence>
<name>A0AAV2M942_KNICA</name>
<organism evidence="2 3">
    <name type="scientific">Knipowitschia caucasica</name>
    <name type="common">Caucasian dwarf goby</name>
    <name type="synonym">Pomatoschistus caucasicus</name>
    <dbReference type="NCBI Taxonomy" id="637954"/>
    <lineage>
        <taxon>Eukaryota</taxon>
        <taxon>Metazoa</taxon>
        <taxon>Chordata</taxon>
        <taxon>Craniata</taxon>
        <taxon>Vertebrata</taxon>
        <taxon>Euteleostomi</taxon>
        <taxon>Actinopterygii</taxon>
        <taxon>Neopterygii</taxon>
        <taxon>Teleostei</taxon>
        <taxon>Neoteleostei</taxon>
        <taxon>Acanthomorphata</taxon>
        <taxon>Gobiaria</taxon>
        <taxon>Gobiiformes</taxon>
        <taxon>Gobioidei</taxon>
        <taxon>Gobiidae</taxon>
        <taxon>Gobiinae</taxon>
        <taxon>Knipowitschia</taxon>
    </lineage>
</organism>
<feature type="compositionally biased region" description="Pro residues" evidence="1">
    <location>
        <begin position="101"/>
        <end position="122"/>
    </location>
</feature>